<gene>
    <name evidence="1" type="ORF">SAMN04515649_1234</name>
</gene>
<reference evidence="1 2" key="1">
    <citation type="submission" date="2016-11" db="EMBL/GenBank/DDBJ databases">
        <authorList>
            <person name="Varghese N."/>
            <person name="Submissions S."/>
        </authorList>
    </citation>
    <scope>NUCLEOTIDE SEQUENCE [LARGE SCALE GENOMIC DNA]</scope>
    <source>
        <strain evidence="1 2">FD</strain>
    </source>
</reference>
<proteinExistence type="predicted"/>
<dbReference type="RefSeq" id="WP_073383738.1">
    <property type="nucleotide sequence ID" value="NZ_CABJAI010000001.1"/>
</dbReference>
<organism evidence="1 2">
    <name type="scientific">Eubacterium callanderi</name>
    <dbReference type="NCBI Taxonomy" id="53442"/>
    <lineage>
        <taxon>Bacteria</taxon>
        <taxon>Bacillati</taxon>
        <taxon>Bacillota</taxon>
        <taxon>Clostridia</taxon>
        <taxon>Eubacteriales</taxon>
        <taxon>Eubacteriaceae</taxon>
        <taxon>Eubacterium</taxon>
    </lineage>
</organism>
<comment type="caution">
    <text evidence="1">The sequence shown here is derived from an EMBL/GenBank/DDBJ whole genome shotgun (WGS) entry which is preliminary data.</text>
</comment>
<sequence length="60" mass="7127">MKKRNSIPDRVDLLRDIKTLSALKRRFLSQNSWATQAIEDAVYVMEKEIVRLKHDQNQQT</sequence>
<name>A0AB74F616_9FIRM</name>
<evidence type="ECO:0000313" key="1">
    <source>
        <dbReference type="EMBL" id="SHM58462.1"/>
    </source>
</evidence>
<evidence type="ECO:0000313" key="2">
    <source>
        <dbReference type="Proteomes" id="UP000184012"/>
    </source>
</evidence>
<protein>
    <submittedName>
        <fullName evidence="1">Uncharacterized protein</fullName>
    </submittedName>
</protein>
<dbReference type="AlphaFoldDB" id="A0AB74F616"/>
<dbReference type="Proteomes" id="UP000184012">
    <property type="component" value="Unassembled WGS sequence"/>
</dbReference>
<accession>A0AB74F616</accession>
<dbReference type="EMBL" id="FRBP01000023">
    <property type="protein sequence ID" value="SHM58462.1"/>
    <property type="molecule type" value="Genomic_DNA"/>
</dbReference>